<name>A0A482EXF0_SALSP</name>
<dbReference type="AlphaFoldDB" id="A0A482EXF0"/>
<dbReference type="EMBL" id="MK356558">
    <property type="protein sequence ID" value="QBM91545.1"/>
    <property type="molecule type" value="Genomic_DNA"/>
</dbReference>
<proteinExistence type="predicted"/>
<geneLocation type="plasmid" evidence="1">
    <name>pSa1423-160k</name>
</geneLocation>
<keyword evidence="1" id="KW-0614">Plasmid</keyword>
<evidence type="ECO:0000313" key="1">
    <source>
        <dbReference type="EMBL" id="QBM91545.1"/>
    </source>
</evidence>
<protein>
    <submittedName>
        <fullName evidence="1">Uncharacterized protein</fullName>
    </submittedName>
</protein>
<accession>A0A482EXF0</accession>
<sequence>MPRIAEYGRFFFITEKIYARRPMLLAQRLDEVHFKGTILPIEQTFWREFGCIPVSWEPLYAPVNIENTPMELYFGDRNGNGLRHRPQFGEFFPDIWLVVKLIRTAISLIWRAG</sequence>
<organism evidence="1">
    <name type="scientific">Salmonella sp</name>
    <dbReference type="NCBI Taxonomy" id="599"/>
    <lineage>
        <taxon>Bacteria</taxon>
        <taxon>Pseudomonadati</taxon>
        <taxon>Pseudomonadota</taxon>
        <taxon>Gammaproteobacteria</taxon>
        <taxon>Enterobacterales</taxon>
        <taxon>Enterobacteriaceae</taxon>
        <taxon>Salmonella</taxon>
    </lineage>
</organism>
<gene>
    <name evidence="1" type="ORF">NNIBIDOC_00219</name>
</gene>
<reference evidence="1" key="1">
    <citation type="submission" date="2019-01" db="EMBL/GenBank/DDBJ databases">
        <title>Salmonella strain 1423 plasmid sequences.</title>
        <authorList>
            <person name="Chen K."/>
            <person name="Chen S."/>
        </authorList>
    </citation>
    <scope>NUCLEOTIDE SEQUENCE</scope>
    <source>
        <strain evidence="1">Sa1423</strain>
        <plasmid evidence="1">pSa1423-160k</plasmid>
    </source>
</reference>
<dbReference type="RefSeq" id="WP_225312286.1">
    <property type="nucleotide sequence ID" value="NZ_MK356558.1"/>
</dbReference>